<keyword evidence="3" id="KW-0809">Transit peptide</keyword>
<keyword evidence="2" id="KW-0806">Transcription termination</keyword>
<keyword evidence="2" id="KW-0805">Transcription regulation</keyword>
<name>A0A371G5G7_MUCPR</name>
<dbReference type="AlphaFoldDB" id="A0A371G5G7"/>
<dbReference type="PANTHER" id="PTHR13068">
    <property type="entry name" value="CGI-12 PROTEIN-RELATED"/>
    <property type="match status" value="1"/>
</dbReference>
<dbReference type="OrthoDB" id="637682at2759"/>
<gene>
    <name evidence="5" type="ORF">CR513_32986</name>
</gene>
<keyword evidence="2" id="KW-0804">Transcription</keyword>
<evidence type="ECO:0000256" key="1">
    <source>
        <dbReference type="ARBA" id="ARBA00007692"/>
    </source>
</evidence>
<keyword evidence="4" id="KW-0812">Transmembrane</keyword>
<dbReference type="SMART" id="SM00733">
    <property type="entry name" value="Mterf"/>
    <property type="match status" value="4"/>
</dbReference>
<dbReference type="Pfam" id="PF02536">
    <property type="entry name" value="mTERF"/>
    <property type="match status" value="2"/>
</dbReference>
<evidence type="ECO:0000313" key="5">
    <source>
        <dbReference type="EMBL" id="RDX85767.1"/>
    </source>
</evidence>
<dbReference type="InterPro" id="IPR038538">
    <property type="entry name" value="MTERF_sf"/>
</dbReference>
<dbReference type="EMBL" id="QJKJ01006707">
    <property type="protein sequence ID" value="RDX85767.1"/>
    <property type="molecule type" value="Genomic_DNA"/>
</dbReference>
<accession>A0A371G5G7</accession>
<dbReference type="GO" id="GO:0003676">
    <property type="term" value="F:nucleic acid binding"/>
    <property type="evidence" value="ECO:0007669"/>
    <property type="project" value="InterPro"/>
</dbReference>
<organism evidence="5 6">
    <name type="scientific">Mucuna pruriens</name>
    <name type="common">Velvet bean</name>
    <name type="synonym">Dolichos pruriens</name>
    <dbReference type="NCBI Taxonomy" id="157652"/>
    <lineage>
        <taxon>Eukaryota</taxon>
        <taxon>Viridiplantae</taxon>
        <taxon>Streptophyta</taxon>
        <taxon>Embryophyta</taxon>
        <taxon>Tracheophyta</taxon>
        <taxon>Spermatophyta</taxon>
        <taxon>Magnoliopsida</taxon>
        <taxon>eudicotyledons</taxon>
        <taxon>Gunneridae</taxon>
        <taxon>Pentapetalae</taxon>
        <taxon>rosids</taxon>
        <taxon>fabids</taxon>
        <taxon>Fabales</taxon>
        <taxon>Fabaceae</taxon>
        <taxon>Papilionoideae</taxon>
        <taxon>50 kb inversion clade</taxon>
        <taxon>NPAAA clade</taxon>
        <taxon>indigoferoid/millettioid clade</taxon>
        <taxon>Phaseoleae</taxon>
        <taxon>Mucuna</taxon>
    </lineage>
</organism>
<keyword evidence="6" id="KW-1185">Reference proteome</keyword>
<evidence type="ECO:0000313" key="6">
    <source>
        <dbReference type="Proteomes" id="UP000257109"/>
    </source>
</evidence>
<comment type="caution">
    <text evidence="5">The sequence shown here is derived from an EMBL/GenBank/DDBJ whole genome shotgun (WGS) entry which is preliminary data.</text>
</comment>
<dbReference type="GO" id="GO:0006353">
    <property type="term" value="P:DNA-templated transcription termination"/>
    <property type="evidence" value="ECO:0007669"/>
    <property type="project" value="UniProtKB-KW"/>
</dbReference>
<evidence type="ECO:0000256" key="3">
    <source>
        <dbReference type="ARBA" id="ARBA00022946"/>
    </source>
</evidence>
<dbReference type="STRING" id="157652.A0A371G5G7"/>
<feature type="non-terminal residue" evidence="5">
    <location>
        <position position="420"/>
    </location>
</feature>
<dbReference type="Gene3D" id="1.25.70.10">
    <property type="entry name" value="Transcription termination factor 3, mitochondrial"/>
    <property type="match status" value="1"/>
</dbReference>
<feature type="transmembrane region" description="Helical" evidence="4">
    <location>
        <begin position="381"/>
        <end position="402"/>
    </location>
</feature>
<proteinExistence type="inferred from homology"/>
<dbReference type="PANTHER" id="PTHR13068:SF133">
    <property type="entry name" value="MITOCHONDRIAL TRANSCRIPTION TERMINATION FACTOR FAMILY PROTEIN"/>
    <property type="match status" value="1"/>
</dbReference>
<dbReference type="Proteomes" id="UP000257109">
    <property type="component" value="Unassembled WGS sequence"/>
</dbReference>
<comment type="similarity">
    <text evidence="1">Belongs to the mTERF family.</text>
</comment>
<evidence type="ECO:0000256" key="4">
    <source>
        <dbReference type="SAM" id="Phobius"/>
    </source>
</evidence>
<reference evidence="5" key="1">
    <citation type="submission" date="2018-05" db="EMBL/GenBank/DDBJ databases">
        <title>Draft genome of Mucuna pruriens seed.</title>
        <authorList>
            <person name="Nnadi N.E."/>
            <person name="Vos R."/>
            <person name="Hasami M.H."/>
            <person name="Devisetty U.K."/>
            <person name="Aguiy J.C."/>
        </authorList>
    </citation>
    <scope>NUCLEOTIDE SEQUENCE [LARGE SCALE GENOMIC DNA]</scope>
    <source>
        <strain evidence="5">JCA_2017</strain>
    </source>
</reference>
<evidence type="ECO:0008006" key="7">
    <source>
        <dbReference type="Google" id="ProtNLM"/>
    </source>
</evidence>
<dbReference type="InterPro" id="IPR003690">
    <property type="entry name" value="MTERF"/>
</dbReference>
<feature type="non-terminal residue" evidence="5">
    <location>
        <position position="1"/>
    </location>
</feature>
<keyword evidence="4" id="KW-0472">Membrane</keyword>
<sequence>MGSTSSDSDSDENHRKGDTFTVSYLINSSGLSPKLAWQLSNRVNLKTPDGPNAVLDLLNNYRFSKTQLAKLIVRHPLVLVANAENTLLPKLKFFRSIGVSNSDMPKILITNHNILKRNLEKCLIPRYEILKSVVCNDGKVVRASKNAPLGFVYGDLVNELVPNIKILRQYGVPLASISLLVTNALSAAYVEHSRFVEAVMTVKEIGFSPLKTNFVIAIQVLVIMRKVPKVTQHVHPPSIVTCEPQLRREFQQKAVWKSRFEVYERWGWNREMSLRALRKFPCFMKFSGDTFTKKMSFLVKDMGWPSEAIAEYPQVVAYSLEKRIVPRFSVIKILKSKGLPKNNMHFPLFAPLRKSFWRNLSSIFRMFCLFYQMSTKICYSILGNISSISVVSLIIIVTFTSISHKMHILGDLKDNDSLLD</sequence>
<protein>
    <recommendedName>
        <fullName evidence="7">Transcription termination factor MTERF6, chloroplastic/mitochondrial</fullName>
    </recommendedName>
</protein>
<evidence type="ECO:0000256" key="2">
    <source>
        <dbReference type="ARBA" id="ARBA00022472"/>
    </source>
</evidence>
<keyword evidence="4" id="KW-1133">Transmembrane helix</keyword>